<dbReference type="RefSeq" id="WP_323575226.1">
    <property type="nucleotide sequence ID" value="NZ_JAYGJQ010000001.1"/>
</dbReference>
<comment type="caution">
    <text evidence="2">The sequence shown here is derived from an EMBL/GenBank/DDBJ whole genome shotgun (WGS) entry which is preliminary data.</text>
</comment>
<evidence type="ECO:0000313" key="2">
    <source>
        <dbReference type="EMBL" id="MEA9355611.1"/>
    </source>
</evidence>
<sequence length="138" mass="14935">MKTLRSLSFITFLCFSTAAVHASTSMRLTCEGKSSIQACKKNVTDALTKIGCNLDSQEPLCEYFLVQDPKNPTGPGIATDEVVCSAYAPNCEQPTMGGFSDSCASDSKQVKLSKSTRIHNGYSYGFFGSYSRGICVRE</sequence>
<reference evidence="2 3" key="1">
    <citation type="submission" date="2023-11" db="EMBL/GenBank/DDBJ databases">
        <title>A Novel Polar Bacteriovorax (B. antarcticus) Isolated from the Biocrust in Antarctica.</title>
        <authorList>
            <person name="Mun W."/>
            <person name="Choi S.Y."/>
            <person name="Mitchell R.J."/>
        </authorList>
    </citation>
    <scope>NUCLEOTIDE SEQUENCE [LARGE SCALE GENOMIC DNA]</scope>
    <source>
        <strain evidence="2 3">PP10</strain>
    </source>
</reference>
<keyword evidence="1" id="KW-0732">Signal</keyword>
<protein>
    <submittedName>
        <fullName evidence="2">Uncharacterized protein</fullName>
    </submittedName>
</protein>
<dbReference type="Proteomes" id="UP001302274">
    <property type="component" value="Unassembled WGS sequence"/>
</dbReference>
<accession>A0ABU5VRD9</accession>
<evidence type="ECO:0000313" key="3">
    <source>
        <dbReference type="Proteomes" id="UP001302274"/>
    </source>
</evidence>
<evidence type="ECO:0000256" key="1">
    <source>
        <dbReference type="SAM" id="SignalP"/>
    </source>
</evidence>
<organism evidence="2 3">
    <name type="scientific">Bacteriovorax antarcticus</name>
    <dbReference type="NCBI Taxonomy" id="3088717"/>
    <lineage>
        <taxon>Bacteria</taxon>
        <taxon>Pseudomonadati</taxon>
        <taxon>Bdellovibrionota</taxon>
        <taxon>Bacteriovoracia</taxon>
        <taxon>Bacteriovoracales</taxon>
        <taxon>Bacteriovoracaceae</taxon>
        <taxon>Bacteriovorax</taxon>
    </lineage>
</organism>
<proteinExistence type="predicted"/>
<dbReference type="EMBL" id="JAYGJQ010000001">
    <property type="protein sequence ID" value="MEA9355611.1"/>
    <property type="molecule type" value="Genomic_DNA"/>
</dbReference>
<gene>
    <name evidence="2" type="ORF">SHI21_05350</name>
</gene>
<feature type="signal peptide" evidence="1">
    <location>
        <begin position="1"/>
        <end position="22"/>
    </location>
</feature>
<keyword evidence="3" id="KW-1185">Reference proteome</keyword>
<feature type="chain" id="PRO_5045175950" evidence="1">
    <location>
        <begin position="23"/>
        <end position="138"/>
    </location>
</feature>
<name>A0ABU5VRD9_9BACT</name>